<evidence type="ECO:0000256" key="1">
    <source>
        <dbReference type="SAM" id="MobiDB-lite"/>
    </source>
</evidence>
<protein>
    <submittedName>
        <fullName evidence="2">Uncharacterized protein</fullName>
    </submittedName>
</protein>
<proteinExistence type="predicted"/>
<feature type="compositionally biased region" description="Acidic residues" evidence="1">
    <location>
        <begin position="23"/>
        <end position="36"/>
    </location>
</feature>
<feature type="region of interest" description="Disordered" evidence="1">
    <location>
        <begin position="1"/>
        <end position="50"/>
    </location>
</feature>
<feature type="compositionally biased region" description="Basic residues" evidence="1">
    <location>
        <begin position="1"/>
        <end position="11"/>
    </location>
</feature>
<feature type="compositionally biased region" description="Basic and acidic residues" evidence="1">
    <location>
        <begin position="37"/>
        <end position="50"/>
    </location>
</feature>
<evidence type="ECO:0000313" key="3">
    <source>
        <dbReference type="Proteomes" id="UP001430953"/>
    </source>
</evidence>
<keyword evidence="3" id="KW-1185">Reference proteome</keyword>
<comment type="caution">
    <text evidence="2">The sequence shown here is derived from an EMBL/GenBank/DDBJ whole genome shotgun (WGS) entry which is preliminary data.</text>
</comment>
<dbReference type="AlphaFoldDB" id="A0AAW2EQK9"/>
<name>A0AAW2EQK9_9HYME</name>
<accession>A0AAW2EQK9</accession>
<sequence length="106" mass="11891">MCARARAHAGVHAHAGAVTAREEESEEEQEQEQEEEEWRHDAAVSGYESHERLSHCKHACNRDSSRLTCGPRISRRRRRCPSPGTALPGVRRQIKTCQSNANICAT</sequence>
<dbReference type="EMBL" id="JADYXP020000020">
    <property type="protein sequence ID" value="KAL0104521.1"/>
    <property type="molecule type" value="Genomic_DNA"/>
</dbReference>
<evidence type="ECO:0000313" key="2">
    <source>
        <dbReference type="EMBL" id="KAL0104521.1"/>
    </source>
</evidence>
<reference evidence="2 3" key="1">
    <citation type="submission" date="2023-03" db="EMBL/GenBank/DDBJ databases">
        <title>High recombination rates correlate with genetic variation in Cardiocondyla obscurior ants.</title>
        <authorList>
            <person name="Errbii M."/>
        </authorList>
    </citation>
    <scope>NUCLEOTIDE SEQUENCE [LARGE SCALE GENOMIC DNA]</scope>
    <source>
        <strain evidence="2">Alpha-2009</strain>
        <tissue evidence="2">Whole body</tissue>
    </source>
</reference>
<dbReference type="Proteomes" id="UP001430953">
    <property type="component" value="Unassembled WGS sequence"/>
</dbReference>
<gene>
    <name evidence="2" type="ORF">PUN28_017318</name>
</gene>
<organism evidence="2 3">
    <name type="scientific">Cardiocondyla obscurior</name>
    <dbReference type="NCBI Taxonomy" id="286306"/>
    <lineage>
        <taxon>Eukaryota</taxon>
        <taxon>Metazoa</taxon>
        <taxon>Ecdysozoa</taxon>
        <taxon>Arthropoda</taxon>
        <taxon>Hexapoda</taxon>
        <taxon>Insecta</taxon>
        <taxon>Pterygota</taxon>
        <taxon>Neoptera</taxon>
        <taxon>Endopterygota</taxon>
        <taxon>Hymenoptera</taxon>
        <taxon>Apocrita</taxon>
        <taxon>Aculeata</taxon>
        <taxon>Formicoidea</taxon>
        <taxon>Formicidae</taxon>
        <taxon>Myrmicinae</taxon>
        <taxon>Cardiocondyla</taxon>
    </lineage>
</organism>